<dbReference type="GO" id="GO:0003677">
    <property type="term" value="F:DNA binding"/>
    <property type="evidence" value="ECO:0007669"/>
    <property type="project" value="UniProtKB-KW"/>
</dbReference>
<dbReference type="EMBL" id="WAJR01000007">
    <property type="protein sequence ID" value="KAB1641048.1"/>
    <property type="molecule type" value="Genomic_DNA"/>
</dbReference>
<dbReference type="FunFam" id="1.10.10.10:FF:000001">
    <property type="entry name" value="LysR family transcriptional regulator"/>
    <property type="match status" value="1"/>
</dbReference>
<dbReference type="Pfam" id="PF03466">
    <property type="entry name" value="LysR_substrate"/>
    <property type="match status" value="1"/>
</dbReference>
<accession>A0A6N6NME2</accession>
<comment type="caution">
    <text evidence="6">The sequence shown here is derived from an EMBL/GenBank/DDBJ whole genome shotgun (WGS) entry which is preliminary data.</text>
</comment>
<dbReference type="AlphaFoldDB" id="A0A6N6NME2"/>
<gene>
    <name evidence="6" type="ORF">F8C90_04220</name>
</gene>
<dbReference type="InterPro" id="IPR000847">
    <property type="entry name" value="LysR_HTH_N"/>
</dbReference>
<keyword evidence="3" id="KW-0238">DNA-binding</keyword>
<dbReference type="Proteomes" id="UP000468668">
    <property type="component" value="Unassembled WGS sequence"/>
</dbReference>
<keyword evidence="7" id="KW-1185">Reference proteome</keyword>
<dbReference type="Gene3D" id="1.10.10.10">
    <property type="entry name" value="Winged helix-like DNA-binding domain superfamily/Winged helix DNA-binding domain"/>
    <property type="match status" value="1"/>
</dbReference>
<evidence type="ECO:0000256" key="3">
    <source>
        <dbReference type="ARBA" id="ARBA00023125"/>
    </source>
</evidence>
<keyword evidence="4" id="KW-0804">Transcription</keyword>
<dbReference type="PANTHER" id="PTHR30346:SF28">
    <property type="entry name" value="HTH-TYPE TRANSCRIPTIONAL REGULATOR CYNR"/>
    <property type="match status" value="1"/>
</dbReference>
<name>A0A6N6NME2_9ACTN</name>
<dbReference type="PANTHER" id="PTHR30346">
    <property type="entry name" value="TRANSCRIPTIONAL DUAL REGULATOR HCAR-RELATED"/>
    <property type="match status" value="1"/>
</dbReference>
<feature type="domain" description="HTH lysR-type" evidence="5">
    <location>
        <begin position="1"/>
        <end position="58"/>
    </location>
</feature>
<dbReference type="InterPro" id="IPR005119">
    <property type="entry name" value="LysR_subst-bd"/>
</dbReference>
<evidence type="ECO:0000259" key="5">
    <source>
        <dbReference type="PROSITE" id="PS50931"/>
    </source>
</evidence>
<dbReference type="GO" id="GO:0003700">
    <property type="term" value="F:DNA-binding transcription factor activity"/>
    <property type="evidence" value="ECO:0007669"/>
    <property type="project" value="InterPro"/>
</dbReference>
<evidence type="ECO:0000256" key="2">
    <source>
        <dbReference type="ARBA" id="ARBA00023015"/>
    </source>
</evidence>
<dbReference type="Pfam" id="PF00126">
    <property type="entry name" value="HTH_1"/>
    <property type="match status" value="1"/>
</dbReference>
<reference evidence="6 7" key="1">
    <citation type="submission" date="2019-09" db="EMBL/GenBank/DDBJ databases">
        <title>Whole genome shotgun sequencing (WGS) of Ellagibacter isourolithinifaciens DSM 104140(T) and Adlercreutzia muris DSM 29508(T).</title>
        <authorList>
            <person name="Stoll D.A."/>
            <person name="Danylec N."/>
            <person name="Huch M."/>
        </authorList>
    </citation>
    <scope>NUCLEOTIDE SEQUENCE [LARGE SCALE GENOMIC DNA]</scope>
    <source>
        <strain evidence="6 7">DSM 104140</strain>
    </source>
</reference>
<evidence type="ECO:0000313" key="6">
    <source>
        <dbReference type="EMBL" id="KAB1641048.1"/>
    </source>
</evidence>
<sequence length="301" mass="33388">MDFDHLRYFQTLAACGSYTAAAKQLFISQPALSYAISQLEARTEIKLFERTARGVRLTPAGEEYLKHVDRAIEELDIGKARARTIAGGASIVRISLMRVLGAIFLPNAITRFKQAFPDEECKFDLRLGIASEVAADIEEGRSGIGLCSRVGNEELKHIAVAKQKLVVIAPRDHELARKDSVNLIEAARYPQVGFAPGTGLRQTVDKMYSDAGVSVRYLSEEREDYTVTGMVAAGFGIAVVPRLALFDQLDVRCLEIENENNYRTFYMVYSENAALTSAEKRFIEFAQMEVAERGLSNAEMS</sequence>
<dbReference type="InterPro" id="IPR036390">
    <property type="entry name" value="WH_DNA-bd_sf"/>
</dbReference>
<evidence type="ECO:0000256" key="4">
    <source>
        <dbReference type="ARBA" id="ARBA00023163"/>
    </source>
</evidence>
<protein>
    <submittedName>
        <fullName evidence="6">LysR family transcriptional regulator</fullName>
    </submittedName>
</protein>
<organism evidence="6 7">
    <name type="scientific">Ellagibacter isourolithinifaciens</name>
    <dbReference type="NCBI Taxonomy" id="2137581"/>
    <lineage>
        <taxon>Bacteria</taxon>
        <taxon>Bacillati</taxon>
        <taxon>Actinomycetota</taxon>
        <taxon>Coriobacteriia</taxon>
        <taxon>Eggerthellales</taxon>
        <taxon>Eggerthellaceae</taxon>
        <taxon>Ellagibacter</taxon>
    </lineage>
</organism>
<dbReference type="GO" id="GO:0032993">
    <property type="term" value="C:protein-DNA complex"/>
    <property type="evidence" value="ECO:0007669"/>
    <property type="project" value="TreeGrafter"/>
</dbReference>
<dbReference type="SUPFAM" id="SSF53850">
    <property type="entry name" value="Periplasmic binding protein-like II"/>
    <property type="match status" value="1"/>
</dbReference>
<dbReference type="OrthoDB" id="3181812at2"/>
<evidence type="ECO:0000256" key="1">
    <source>
        <dbReference type="ARBA" id="ARBA00009437"/>
    </source>
</evidence>
<proteinExistence type="inferred from homology"/>
<dbReference type="InterPro" id="IPR036388">
    <property type="entry name" value="WH-like_DNA-bd_sf"/>
</dbReference>
<evidence type="ECO:0000313" key="7">
    <source>
        <dbReference type="Proteomes" id="UP000468668"/>
    </source>
</evidence>
<dbReference type="SUPFAM" id="SSF46785">
    <property type="entry name" value="Winged helix' DNA-binding domain"/>
    <property type="match status" value="1"/>
</dbReference>
<keyword evidence="2" id="KW-0805">Transcription regulation</keyword>
<dbReference type="Gene3D" id="3.40.190.290">
    <property type="match status" value="1"/>
</dbReference>
<comment type="similarity">
    <text evidence="1">Belongs to the LysR transcriptional regulatory family.</text>
</comment>
<dbReference type="PRINTS" id="PR00039">
    <property type="entry name" value="HTHLYSR"/>
</dbReference>
<dbReference type="PROSITE" id="PS50931">
    <property type="entry name" value="HTH_LYSR"/>
    <property type="match status" value="1"/>
</dbReference>